<organism evidence="10 11">
    <name type="scientific">Columba livia</name>
    <name type="common">Rock dove</name>
    <dbReference type="NCBI Taxonomy" id="8932"/>
    <lineage>
        <taxon>Eukaryota</taxon>
        <taxon>Metazoa</taxon>
        <taxon>Chordata</taxon>
        <taxon>Craniata</taxon>
        <taxon>Vertebrata</taxon>
        <taxon>Euteleostomi</taxon>
        <taxon>Archelosauria</taxon>
        <taxon>Archosauria</taxon>
        <taxon>Dinosauria</taxon>
        <taxon>Saurischia</taxon>
        <taxon>Theropoda</taxon>
        <taxon>Coelurosauria</taxon>
        <taxon>Aves</taxon>
        <taxon>Neognathae</taxon>
        <taxon>Neoaves</taxon>
        <taxon>Columbimorphae</taxon>
        <taxon>Columbiformes</taxon>
        <taxon>Columbidae</taxon>
        <taxon>Columba</taxon>
    </lineage>
</organism>
<comment type="subcellular location">
    <subcellularLocation>
        <location evidence="2">Cytoplasm</location>
    </subcellularLocation>
    <subcellularLocation>
        <location evidence="1">Midbody</location>
    </subcellularLocation>
</comment>
<keyword evidence="6" id="KW-0677">Repeat</keyword>
<dbReference type="GO" id="GO:1902410">
    <property type="term" value="P:mitotic cytokinetic process"/>
    <property type="evidence" value="ECO:0007669"/>
    <property type="project" value="TreeGrafter"/>
</dbReference>
<evidence type="ECO:0000256" key="8">
    <source>
        <dbReference type="ARBA" id="ARBA00041086"/>
    </source>
</evidence>
<dbReference type="GO" id="GO:0030496">
    <property type="term" value="C:midbody"/>
    <property type="evidence" value="ECO:0007669"/>
    <property type="project" value="UniProtKB-SubCell"/>
</dbReference>
<dbReference type="GO" id="GO:0098813">
    <property type="term" value="P:nuclear chromosome segregation"/>
    <property type="evidence" value="ECO:0007669"/>
    <property type="project" value="TreeGrafter"/>
</dbReference>
<keyword evidence="5" id="KW-0132">Cell division</keyword>
<dbReference type="EMBL" id="AKCR02000342">
    <property type="protein sequence ID" value="PKK17341.1"/>
    <property type="molecule type" value="Genomic_DNA"/>
</dbReference>
<keyword evidence="3" id="KW-0880">Kelch repeat</keyword>
<dbReference type="Pfam" id="PF15771">
    <property type="entry name" value="IHO1"/>
    <property type="match status" value="2"/>
</dbReference>
<dbReference type="GO" id="GO:0140014">
    <property type="term" value="P:mitotic nuclear division"/>
    <property type="evidence" value="ECO:0007669"/>
    <property type="project" value="TreeGrafter"/>
</dbReference>
<name>A0A2I0LIS5_COLLI</name>
<protein>
    <recommendedName>
        <fullName evidence="8">Kelch domain-containing protein 8B</fullName>
    </recommendedName>
</protein>
<evidence type="ECO:0000256" key="3">
    <source>
        <dbReference type="ARBA" id="ARBA00022441"/>
    </source>
</evidence>
<accession>A0A2I0LIS5</accession>
<dbReference type="GO" id="GO:0045171">
    <property type="term" value="C:intercellular bridge"/>
    <property type="evidence" value="ECO:0007669"/>
    <property type="project" value="TreeGrafter"/>
</dbReference>
<comment type="function">
    <text evidence="9">Involved in pinching off the separated nuclei at the cleavage furrow and in cytokinesis. Required for mitotic integrity and maintenance of chromosomal stability. Protects cells against mitotic errors, centrosomal amplification, micronucleus formation and aneuploidy. Plays a key role of midbody function involving abscission of the daughter cells during cytokinesis and appropriate chromosomal and nuclear segregation into the daughter cells.</text>
</comment>
<dbReference type="InterPro" id="IPR031529">
    <property type="entry name" value="IHO1"/>
</dbReference>
<dbReference type="SUPFAM" id="SSF117281">
    <property type="entry name" value="Kelch motif"/>
    <property type="match status" value="1"/>
</dbReference>
<dbReference type="GO" id="GO:0006310">
    <property type="term" value="P:DNA recombination"/>
    <property type="evidence" value="ECO:0007669"/>
    <property type="project" value="InterPro"/>
</dbReference>
<evidence type="ECO:0000256" key="4">
    <source>
        <dbReference type="ARBA" id="ARBA00022490"/>
    </source>
</evidence>
<evidence type="ECO:0000256" key="1">
    <source>
        <dbReference type="ARBA" id="ARBA00004214"/>
    </source>
</evidence>
<dbReference type="InParanoid" id="A0A2I0LIS5"/>
<dbReference type="AlphaFoldDB" id="A0A2I0LIS5"/>
<dbReference type="InterPro" id="IPR051746">
    <property type="entry name" value="Kelch_domain_containing_8"/>
</dbReference>
<proteinExistence type="predicted"/>
<evidence type="ECO:0000256" key="2">
    <source>
        <dbReference type="ARBA" id="ARBA00004496"/>
    </source>
</evidence>
<sequence>MRWEARGVRAESPEERESRAVHRDGQLFVLGGCGGGCRALGAAEVLDITAQRWTTLPPLPTPRAGAAALSLGKQILVVGGVDATQSPLASVEVYHVDEGKWEKKAALAQPSMGISAVQRDGAVYALGGMGADTSPQALVRVYEPAKDHWQPLPSMPTPCYGASVFLQGNKIFVLGGRQGKLPVTAFEAFDLETRSMPSRRAFAACAMADGIVFSLGGLQQPGPHNFYSRPHFVNTVEMFDPAQGAWSKSSRAIRMREKRADFVAGCLGGRVVAVGGLGNQSCPLGSAEGFSLSRKKWEPLPPMPTGRCSYHYQEQKISSLGKKLYRTVERCVRKAPNKLSMRSSSHSDYSSLSDSQLLFGSQFCPENVQSAAAPLELGTQLGQHNSQDLQACLDKFGEMFDSRNKTILVHLETISKTLQDALQSHCDSTLKALTDKSQMEQALLEMERRLAAKDAEILDLKSSIQLLKESLESLPAQLRDQHLKLCEEQGFLKVPNALAELHTFISSARSAPHTADNSSQTSPSPCWDGVRVFDSDYSD</sequence>
<dbReference type="PANTHER" id="PTHR46260">
    <property type="entry name" value="RING-TYPE DOMAIN-CONTAINING PROTEIN"/>
    <property type="match status" value="1"/>
</dbReference>
<dbReference type="Gene3D" id="2.120.10.80">
    <property type="entry name" value="Kelch-type beta propeller"/>
    <property type="match status" value="2"/>
</dbReference>
<keyword evidence="7" id="KW-0131">Cell cycle</keyword>
<evidence type="ECO:0000256" key="7">
    <source>
        <dbReference type="ARBA" id="ARBA00023306"/>
    </source>
</evidence>
<dbReference type="Proteomes" id="UP000053872">
    <property type="component" value="Unassembled WGS sequence"/>
</dbReference>
<dbReference type="GO" id="GO:0005737">
    <property type="term" value="C:cytoplasm"/>
    <property type="evidence" value="ECO:0007669"/>
    <property type="project" value="UniProtKB-SubCell"/>
</dbReference>
<dbReference type="InterPro" id="IPR006652">
    <property type="entry name" value="Kelch_1"/>
</dbReference>
<evidence type="ECO:0000313" key="11">
    <source>
        <dbReference type="Proteomes" id="UP000053872"/>
    </source>
</evidence>
<evidence type="ECO:0000256" key="9">
    <source>
        <dbReference type="ARBA" id="ARBA00045748"/>
    </source>
</evidence>
<reference evidence="10 11" key="1">
    <citation type="journal article" date="2013" name="Science">
        <title>Genomic diversity and evolution of the head crest in the rock pigeon.</title>
        <authorList>
            <person name="Shapiro M.D."/>
            <person name="Kronenberg Z."/>
            <person name="Li C."/>
            <person name="Domyan E.T."/>
            <person name="Pan H."/>
            <person name="Campbell M."/>
            <person name="Tan H."/>
            <person name="Huff C.D."/>
            <person name="Hu H."/>
            <person name="Vickrey A.I."/>
            <person name="Nielsen S.C."/>
            <person name="Stringham S.A."/>
            <person name="Hu H."/>
            <person name="Willerslev E."/>
            <person name="Gilbert M.T."/>
            <person name="Yandell M."/>
            <person name="Zhang G."/>
            <person name="Wang J."/>
        </authorList>
    </citation>
    <scope>NUCLEOTIDE SEQUENCE [LARGE SCALE GENOMIC DNA]</scope>
    <source>
        <tissue evidence="10">Blood</tissue>
    </source>
</reference>
<dbReference type="SUPFAM" id="SSF50965">
    <property type="entry name" value="Galactose oxidase, central domain"/>
    <property type="match status" value="1"/>
</dbReference>
<dbReference type="Pfam" id="PF01344">
    <property type="entry name" value="Kelch_1"/>
    <property type="match status" value="5"/>
</dbReference>
<dbReference type="SMART" id="SM00612">
    <property type="entry name" value="Kelch"/>
    <property type="match status" value="5"/>
</dbReference>
<evidence type="ECO:0000256" key="5">
    <source>
        <dbReference type="ARBA" id="ARBA00022618"/>
    </source>
</evidence>
<keyword evidence="11" id="KW-1185">Reference proteome</keyword>
<comment type="caution">
    <text evidence="10">The sequence shown here is derived from an EMBL/GenBank/DDBJ whole genome shotgun (WGS) entry which is preliminary data.</text>
</comment>
<dbReference type="PANTHER" id="PTHR46260:SF2">
    <property type="entry name" value="KELCH DOMAIN-CONTAINING PROTEIN 8B"/>
    <property type="match status" value="1"/>
</dbReference>
<dbReference type="InterPro" id="IPR011043">
    <property type="entry name" value="Gal_Oxase/kelch_b-propeller"/>
</dbReference>
<dbReference type="GO" id="GO:0042138">
    <property type="term" value="P:meiotic DNA double-strand break formation"/>
    <property type="evidence" value="ECO:0007669"/>
    <property type="project" value="InterPro"/>
</dbReference>
<gene>
    <name evidence="10" type="ORF">A306_00014661</name>
</gene>
<dbReference type="STRING" id="8932.A0A2I0LIS5"/>
<evidence type="ECO:0000256" key="6">
    <source>
        <dbReference type="ARBA" id="ARBA00022737"/>
    </source>
</evidence>
<keyword evidence="4" id="KW-0963">Cytoplasm</keyword>
<evidence type="ECO:0000313" key="10">
    <source>
        <dbReference type="EMBL" id="PKK17341.1"/>
    </source>
</evidence>
<dbReference type="InterPro" id="IPR015915">
    <property type="entry name" value="Kelch-typ_b-propeller"/>
</dbReference>
<dbReference type="GO" id="GO:0110070">
    <property type="term" value="C:cellularization cleavage furrow"/>
    <property type="evidence" value="ECO:0007669"/>
    <property type="project" value="TreeGrafter"/>
</dbReference>